<dbReference type="AlphaFoldDB" id="A0A061H1I1"/>
<protein>
    <submittedName>
        <fullName evidence="1">Uncharacterized protein</fullName>
    </submittedName>
</protein>
<dbReference type="KEGG" id="pfp:PFL1_06819"/>
<dbReference type="RefSeq" id="XP_007882556.1">
    <property type="nucleotide sequence ID" value="XM_007884365.1"/>
</dbReference>
<dbReference type="Proteomes" id="UP000053664">
    <property type="component" value="Unassembled WGS sequence"/>
</dbReference>
<dbReference type="EMBL" id="KE361655">
    <property type="protein sequence ID" value="EPQ25620.1"/>
    <property type="molecule type" value="Genomic_DNA"/>
</dbReference>
<evidence type="ECO:0000313" key="2">
    <source>
        <dbReference type="Proteomes" id="UP000053664"/>
    </source>
</evidence>
<dbReference type="GeneID" id="19320888"/>
<accession>A0A061H1I1</accession>
<evidence type="ECO:0000313" key="1">
    <source>
        <dbReference type="EMBL" id="EPQ25620.1"/>
    </source>
</evidence>
<name>A0A061H1I1_9BASI</name>
<gene>
    <name evidence="1" type="ORF">PFL1_06819</name>
</gene>
<organism evidence="1 2">
    <name type="scientific">Pseudozyma flocculosa PF-1</name>
    <dbReference type="NCBI Taxonomy" id="1277687"/>
    <lineage>
        <taxon>Eukaryota</taxon>
        <taxon>Fungi</taxon>
        <taxon>Dikarya</taxon>
        <taxon>Basidiomycota</taxon>
        <taxon>Ustilaginomycotina</taxon>
        <taxon>Ustilaginomycetes</taxon>
        <taxon>Ustilaginales</taxon>
        <taxon>Ustilaginaceae</taxon>
        <taxon>Pseudozyma</taxon>
    </lineage>
</organism>
<dbReference type="HOGENOM" id="CLU_1475774_0_0_1"/>
<sequence length="183" mass="20521">MAPRIQTFIDLYKNVDAVRRAKRYLQIKATKGDSRDNVELTALKYLMLVDHAVALDKKRSCQESNNRHMDCKKLTVNSYLLYKVVNNETFWLIPDVIFECEECTLNHYSCNVYFDMKDTNKTVLVNSKGIHGDFSVKSGPAGSRGPRARSAATAQVLSTTAGARRVTPWRNGSVLLAGTRTSA</sequence>
<reference evidence="1 2" key="1">
    <citation type="journal article" date="2013" name="Plant Cell">
        <title>The transition from a phytopathogenic smut ancestor to an anamorphic biocontrol agent deciphered by comparative whole-genome analysis.</title>
        <authorList>
            <person name="Lefebvre F."/>
            <person name="Joly D.L."/>
            <person name="Labbe C."/>
            <person name="Teichmann B."/>
            <person name="Linning R."/>
            <person name="Belzile F."/>
            <person name="Bakkeren G."/>
            <person name="Belanger R.R."/>
        </authorList>
    </citation>
    <scope>NUCLEOTIDE SEQUENCE [LARGE SCALE GENOMIC DNA]</scope>
    <source>
        <strain evidence="1 2">PF-1</strain>
    </source>
</reference>
<proteinExistence type="predicted"/>